<protein>
    <submittedName>
        <fullName evidence="1">Uncharacterized protein</fullName>
    </submittedName>
</protein>
<accession>A0A0W8EB21</accession>
<evidence type="ECO:0000313" key="1">
    <source>
        <dbReference type="EMBL" id="KUG05587.1"/>
    </source>
</evidence>
<comment type="caution">
    <text evidence="1">The sequence shown here is derived from an EMBL/GenBank/DDBJ whole genome shotgun (WGS) entry which is preliminary data.</text>
</comment>
<dbReference type="AlphaFoldDB" id="A0A0W8EB21"/>
<reference evidence="1" key="1">
    <citation type="journal article" date="2015" name="Proc. Natl. Acad. Sci. U.S.A.">
        <title>Networks of energetic and metabolic interactions define dynamics in microbial communities.</title>
        <authorList>
            <person name="Embree M."/>
            <person name="Liu J.K."/>
            <person name="Al-Bassam M.M."/>
            <person name="Zengler K."/>
        </authorList>
    </citation>
    <scope>NUCLEOTIDE SEQUENCE</scope>
</reference>
<name>A0A0W8EB21_9ZZZZ</name>
<organism evidence="1">
    <name type="scientific">hydrocarbon metagenome</name>
    <dbReference type="NCBI Taxonomy" id="938273"/>
    <lineage>
        <taxon>unclassified sequences</taxon>
        <taxon>metagenomes</taxon>
        <taxon>ecological metagenomes</taxon>
    </lineage>
</organism>
<gene>
    <name evidence="1" type="ORF">ASZ90_016983</name>
</gene>
<dbReference type="EMBL" id="LNQE01001799">
    <property type="protein sequence ID" value="KUG05587.1"/>
    <property type="molecule type" value="Genomic_DNA"/>
</dbReference>
<sequence length="74" mass="8007">MRYKVKRNIAELLRGAGPGPLPDTLIQQLRECYMHGGAGERGMITRRLQAAGVSGRVLAYIRGRGPLPPPAPAE</sequence>
<proteinExistence type="predicted"/>